<dbReference type="EMBL" id="JBBBOO010000001">
    <property type="protein sequence ID" value="MEI7062226.1"/>
    <property type="molecule type" value="Genomic_DNA"/>
</dbReference>
<comment type="caution">
    <text evidence="2">The sequence shown here is derived from an EMBL/GenBank/DDBJ whole genome shotgun (WGS) entry which is preliminary data.</text>
</comment>
<organism evidence="2 3">
    <name type="scientific">Dickeya chrysanthemi</name>
    <name type="common">Pectobacterium chrysanthemi</name>
    <name type="synonym">Erwinia chrysanthemi</name>
    <dbReference type="NCBI Taxonomy" id="556"/>
    <lineage>
        <taxon>Bacteria</taxon>
        <taxon>Pseudomonadati</taxon>
        <taxon>Pseudomonadota</taxon>
        <taxon>Gammaproteobacteria</taxon>
        <taxon>Enterobacterales</taxon>
        <taxon>Pectobacteriaceae</taxon>
        <taxon>Dickeya</taxon>
    </lineage>
</organism>
<keyword evidence="3" id="KW-1185">Reference proteome</keyword>
<dbReference type="Proteomes" id="UP001359469">
    <property type="component" value="Unassembled WGS sequence"/>
</dbReference>
<sequence length="831" mass="92780">MAQPSCIPRQTPLDDPDGVASLLRTGLAQLQRLSGNRWTDYNLHDPGVTLLELLCFALTDLMYRADFDVADYLTQPDGRLDFAAQGLIPPERIFPARPCTRQDYQRVIQDAMDEVERAWVTSDAQGRHRIDLLLSESARQRCEHYPALRDDIITAVTQVYHRNRNLCEDLADVRIIDSRGLTLYADIELQRHDNAEVLAAEIYVQAAQWLRGEGVTNGSVTDDRHDEASLIDDHPTPDADPIAAAKPVSALYTRLISIEGISHIRQLRLLPSAADETAADGAVTHLNPGDWILLPKKHDDIHLSLTHQGHPLPIDFSAMSIRLVRRQLQSGTLREQIRRQAAALTPPPQGRWRALADYRSIQALFPAVYRLDAPRFPAAMNQQEQRQIQQFRGYLLLFEQLMANFCANLANLRALFSPAIDTGRSYAFGLLNDEQFRGVDDLYPDDAASRFSALLAAIDHYPDRKGRVLDYLLALYGETLDARLWHQPGDAADDGAHNHRQLDYPGRFIQSIDHLTRDRGAGFNTCRPMTHRKNRGGFAERVALLLGMDDAGAWPYSQALTRQGWRFSDAAEVPHHAGSPSPLQSLDPPALDRLLDVPLREAPVPGSAEAAATARDLHALCLHLLPVTLLQHGVTLARYRIAPPRTGSRYQALFRLSPTADARNTQWLYLGDSSRPAQLVHFINQLRRTLIQLNQQCEGVYVVEHLLLRPTLHPGHLGGDRFNGQLSLILPGYTARGGDPVFRGQAEALIARQCPAHLLPRCHWLGLDAMNTFEPLWLTWLDARRHVPGQPPCDEAAARLMALLQSLSSPSPFSQPSFSQPPCSQPQGPDA</sequence>
<evidence type="ECO:0000313" key="2">
    <source>
        <dbReference type="EMBL" id="MEI7062226.1"/>
    </source>
</evidence>
<name>A0ABU8JH25_DICCH</name>
<proteinExistence type="predicted"/>
<protein>
    <submittedName>
        <fullName evidence="2">Uncharacterized protein</fullName>
    </submittedName>
</protein>
<evidence type="ECO:0000313" key="3">
    <source>
        <dbReference type="Proteomes" id="UP001359469"/>
    </source>
</evidence>
<reference evidence="2 3" key="1">
    <citation type="submission" date="2024-03" db="EMBL/GenBank/DDBJ databases">
        <title>Analysis of soft rot Pectobacteriaceae population diversity in US potato growing regions between 2016 and 2022.</title>
        <authorList>
            <person name="Ma X."/>
            <person name="Zhang X."/>
            <person name="Stodghill P."/>
            <person name="Rioux R."/>
            <person name="Babler B."/>
            <person name="Shrestha S."/>
            <person name="Babler B."/>
            <person name="Rivedal H."/>
            <person name="Frost K."/>
            <person name="Hao J."/>
            <person name="Secor G."/>
            <person name="Swingle B."/>
        </authorList>
    </citation>
    <scope>NUCLEOTIDE SEQUENCE [LARGE SCALE GENOMIC DNA]</scope>
    <source>
        <strain evidence="2 3">SR64</strain>
    </source>
</reference>
<accession>A0ABU8JH25</accession>
<gene>
    <name evidence="2" type="ORF">WCU84_00820</name>
</gene>
<evidence type="ECO:0000256" key="1">
    <source>
        <dbReference type="SAM" id="MobiDB-lite"/>
    </source>
</evidence>
<feature type="region of interest" description="Disordered" evidence="1">
    <location>
        <begin position="808"/>
        <end position="831"/>
    </location>
</feature>
<dbReference type="RefSeq" id="WP_336728761.1">
    <property type="nucleotide sequence ID" value="NZ_JBBBOO010000001.1"/>
</dbReference>